<gene>
    <name evidence="2" type="ORF">METZ01_LOCUS162508</name>
</gene>
<proteinExistence type="predicted"/>
<feature type="transmembrane region" description="Helical" evidence="1">
    <location>
        <begin position="24"/>
        <end position="45"/>
    </location>
</feature>
<feature type="non-terminal residue" evidence="2">
    <location>
        <position position="1"/>
    </location>
</feature>
<keyword evidence="1" id="KW-0472">Membrane</keyword>
<feature type="transmembrane region" description="Helical" evidence="1">
    <location>
        <begin position="164"/>
        <end position="183"/>
    </location>
</feature>
<protein>
    <submittedName>
        <fullName evidence="2">Uncharacterized protein</fullName>
    </submittedName>
</protein>
<accession>A0A382B7R1</accession>
<feature type="transmembrane region" description="Helical" evidence="1">
    <location>
        <begin position="65"/>
        <end position="84"/>
    </location>
</feature>
<feature type="non-terminal residue" evidence="2">
    <location>
        <position position="184"/>
    </location>
</feature>
<evidence type="ECO:0000256" key="1">
    <source>
        <dbReference type="SAM" id="Phobius"/>
    </source>
</evidence>
<name>A0A382B7R1_9ZZZZ</name>
<sequence>VSGVVAFIVKSLDGGIQPSERYDWGYFSAISAFVLMAAGSAPLVATALRLTKNHWRRPFSRIAELYALVGILIVFLYIPLLIMLPPIEGRKTIWFTDQFPGVPVWWDFLGILFLVINGIALLVVSGIPDLAQAVSQSNGRKSAFLKPLVHWWKGSQQQWNIHKLSLISLGATYFLLLIIVQSLI</sequence>
<keyword evidence="1" id="KW-1133">Transmembrane helix</keyword>
<reference evidence="2" key="1">
    <citation type="submission" date="2018-05" db="EMBL/GenBank/DDBJ databases">
        <authorList>
            <person name="Lanie J.A."/>
            <person name="Ng W.-L."/>
            <person name="Kazmierczak K.M."/>
            <person name="Andrzejewski T.M."/>
            <person name="Davidsen T.M."/>
            <person name="Wayne K.J."/>
            <person name="Tettelin H."/>
            <person name="Glass J.I."/>
            <person name="Rusch D."/>
            <person name="Podicherti R."/>
            <person name="Tsui H.-C.T."/>
            <person name="Winkler M.E."/>
        </authorList>
    </citation>
    <scope>NUCLEOTIDE SEQUENCE</scope>
</reference>
<dbReference type="AlphaFoldDB" id="A0A382B7R1"/>
<keyword evidence="1" id="KW-0812">Transmembrane</keyword>
<evidence type="ECO:0000313" key="2">
    <source>
        <dbReference type="EMBL" id="SVB09654.1"/>
    </source>
</evidence>
<organism evidence="2">
    <name type="scientific">marine metagenome</name>
    <dbReference type="NCBI Taxonomy" id="408172"/>
    <lineage>
        <taxon>unclassified sequences</taxon>
        <taxon>metagenomes</taxon>
        <taxon>ecological metagenomes</taxon>
    </lineage>
</organism>
<dbReference type="EMBL" id="UINC01028528">
    <property type="protein sequence ID" value="SVB09654.1"/>
    <property type="molecule type" value="Genomic_DNA"/>
</dbReference>
<feature type="transmembrane region" description="Helical" evidence="1">
    <location>
        <begin position="104"/>
        <end position="127"/>
    </location>
</feature>